<dbReference type="EMBL" id="OZ021735">
    <property type="protein sequence ID" value="CAK9309640.1"/>
    <property type="molecule type" value="Genomic_DNA"/>
</dbReference>
<feature type="domain" description="Inhibitor I9" evidence="2">
    <location>
        <begin position="57"/>
        <end position="119"/>
    </location>
</feature>
<dbReference type="Proteomes" id="UP001642487">
    <property type="component" value="Chromosome 1"/>
</dbReference>
<evidence type="ECO:0000313" key="3">
    <source>
        <dbReference type="EMBL" id="CAK9309640.1"/>
    </source>
</evidence>
<organism evidence="3 4">
    <name type="scientific">Citrullus colocynthis</name>
    <name type="common">colocynth</name>
    <dbReference type="NCBI Taxonomy" id="252529"/>
    <lineage>
        <taxon>Eukaryota</taxon>
        <taxon>Viridiplantae</taxon>
        <taxon>Streptophyta</taxon>
        <taxon>Embryophyta</taxon>
        <taxon>Tracheophyta</taxon>
        <taxon>Spermatophyta</taxon>
        <taxon>Magnoliopsida</taxon>
        <taxon>eudicotyledons</taxon>
        <taxon>Gunneridae</taxon>
        <taxon>Pentapetalae</taxon>
        <taxon>rosids</taxon>
        <taxon>fabids</taxon>
        <taxon>Cucurbitales</taxon>
        <taxon>Cucurbitaceae</taxon>
        <taxon>Benincaseae</taxon>
        <taxon>Citrullus</taxon>
    </lineage>
</organism>
<dbReference type="InterPro" id="IPR010259">
    <property type="entry name" value="S8pro/Inhibitor_I9"/>
</dbReference>
<name>A0ABP0XQ17_9ROSI</name>
<sequence length="130" mass="14256">MANTKMSSSFTLSLVLLFIISLNSLLTSAIMSDKFASNIDEPSSLRLVYTIERPSNEEPEAFYIQILTPVLGSEEAAKRALVYTFKNSMTGFAANLTPDQVNQILAQPGVLHVAQRVNYDLTGGKKNNNV</sequence>
<dbReference type="PANTHER" id="PTHR48222">
    <property type="entry name" value="PROTEINASE INHIBITOR, PROPEPTIDE"/>
    <property type="match status" value="1"/>
</dbReference>
<dbReference type="InterPro" id="IPR037045">
    <property type="entry name" value="S8pro/Inhibitor_I9_sf"/>
</dbReference>
<proteinExistence type="predicted"/>
<dbReference type="Gene3D" id="3.30.70.80">
    <property type="entry name" value="Peptidase S8 propeptide/proteinase inhibitor I9"/>
    <property type="match status" value="1"/>
</dbReference>
<evidence type="ECO:0000313" key="4">
    <source>
        <dbReference type="Proteomes" id="UP001642487"/>
    </source>
</evidence>
<feature type="signal peptide" evidence="1">
    <location>
        <begin position="1"/>
        <end position="29"/>
    </location>
</feature>
<keyword evidence="4" id="KW-1185">Reference proteome</keyword>
<accession>A0ABP0XQ17</accession>
<reference evidence="3 4" key="1">
    <citation type="submission" date="2024-03" db="EMBL/GenBank/DDBJ databases">
        <authorList>
            <person name="Gkanogiannis A."/>
            <person name="Becerra Lopez-Lavalle L."/>
        </authorList>
    </citation>
    <scope>NUCLEOTIDE SEQUENCE [LARGE SCALE GENOMIC DNA]</scope>
</reference>
<feature type="chain" id="PRO_5046930561" description="Inhibitor I9 domain-containing protein" evidence="1">
    <location>
        <begin position="30"/>
        <end position="130"/>
    </location>
</feature>
<dbReference type="Pfam" id="PF05922">
    <property type="entry name" value="Inhibitor_I9"/>
    <property type="match status" value="1"/>
</dbReference>
<dbReference type="PANTHER" id="PTHR48222:SF4">
    <property type="entry name" value="PROTEINASE INHIBITOR, PROPEPTIDE"/>
    <property type="match status" value="1"/>
</dbReference>
<evidence type="ECO:0000256" key="1">
    <source>
        <dbReference type="SAM" id="SignalP"/>
    </source>
</evidence>
<evidence type="ECO:0000259" key="2">
    <source>
        <dbReference type="Pfam" id="PF05922"/>
    </source>
</evidence>
<keyword evidence="1" id="KW-0732">Signal</keyword>
<gene>
    <name evidence="3" type="ORF">CITCOLO1_LOCUS1223</name>
</gene>
<protein>
    <recommendedName>
        <fullName evidence="2">Inhibitor I9 domain-containing protein</fullName>
    </recommendedName>
</protein>